<reference evidence="1 2" key="1">
    <citation type="submission" date="2016-10" db="EMBL/GenBank/DDBJ databases">
        <authorList>
            <person name="de Groot N.N."/>
        </authorList>
    </citation>
    <scope>NUCLEOTIDE SEQUENCE [LARGE SCALE GENOMIC DNA]</scope>
    <source>
        <strain evidence="1 2">DSM 25294</strain>
    </source>
</reference>
<name>A0A1G9APL8_9RHOB</name>
<accession>A0A1G9APL8</accession>
<organism evidence="1 2">
    <name type="scientific">Aliiruegeria lutimaris</name>
    <dbReference type="NCBI Taxonomy" id="571298"/>
    <lineage>
        <taxon>Bacteria</taxon>
        <taxon>Pseudomonadati</taxon>
        <taxon>Pseudomonadota</taxon>
        <taxon>Alphaproteobacteria</taxon>
        <taxon>Rhodobacterales</taxon>
        <taxon>Roseobacteraceae</taxon>
        <taxon>Aliiruegeria</taxon>
    </lineage>
</organism>
<sequence length="39" mass="4263">MLLALPSLIGAVLVLLILNNYRLLWLPPVVQGFFDAIGV</sequence>
<gene>
    <name evidence="1" type="ORF">SAMN04488026_103651</name>
</gene>
<dbReference type="EMBL" id="FNEK01000036">
    <property type="protein sequence ID" value="SDK29183.1"/>
    <property type="molecule type" value="Genomic_DNA"/>
</dbReference>
<proteinExistence type="predicted"/>
<evidence type="ECO:0000313" key="2">
    <source>
        <dbReference type="Proteomes" id="UP000199382"/>
    </source>
</evidence>
<evidence type="ECO:0000313" key="1">
    <source>
        <dbReference type="EMBL" id="SDK29183.1"/>
    </source>
</evidence>
<protein>
    <submittedName>
        <fullName evidence="1">Uncharacterized protein</fullName>
    </submittedName>
</protein>
<dbReference type="AlphaFoldDB" id="A0A1G9APL8"/>
<keyword evidence="2" id="KW-1185">Reference proteome</keyword>
<dbReference type="Proteomes" id="UP000199382">
    <property type="component" value="Unassembled WGS sequence"/>
</dbReference>